<evidence type="ECO:0000313" key="3">
    <source>
        <dbReference type="Proteomes" id="UP000722485"/>
    </source>
</evidence>
<dbReference type="AlphaFoldDB" id="A0A9P5LB19"/>
<feature type="region of interest" description="Disordered" evidence="1">
    <location>
        <begin position="308"/>
        <end position="332"/>
    </location>
</feature>
<comment type="caution">
    <text evidence="2">The sequence shown here is derived from an EMBL/GenBank/DDBJ whole genome shotgun (WGS) entry which is preliminary data.</text>
</comment>
<accession>A0A9P5LB19</accession>
<sequence>MQGPDSPNGPRAANRLMGRYLRDAGLGAERTIAACPWPGVRSDGHSMAQAEGQWLYGGRHVLRWATAMATATAKMTLRVEALQGHYRLTERQASKPAKGHAARSRGVQRYSLPVLGGRSGLFLGGDGQMMPKGSQMVPDGHRLGGSGRTLDIGRWTKASMGAFAVEAAHLSPAGGGVWAAYVGRAEHGGKAPVTRSAMMGLNAAMGLESLALNRDVWQAAGPLDGWAQGSAQDGAGQIKPAASSRPRARSQEPGAKSSVQLRKDPPSRAPPNPQTLQLDRPSPFPPRLFLLHCDYSARTSFYTTSAAVPSSVNATPTPTPTPSFTPTPTTAPTLTGVQAIALKRPSHSSPPSVRLPPSSQQVTTTAKSPVPFPKLPGTPLLPPATTTEYLHRRHPQKRPIAKLHYRADLARGSAAASSKPTSKVQAQADYQKVPQFNCRPASLAYSLLSASPRFPPFGSRSES</sequence>
<keyword evidence="3" id="KW-1185">Reference proteome</keyword>
<feature type="region of interest" description="Disordered" evidence="1">
    <location>
        <begin position="344"/>
        <end position="379"/>
    </location>
</feature>
<feature type="region of interest" description="Disordered" evidence="1">
    <location>
        <begin position="227"/>
        <end position="283"/>
    </location>
</feature>
<name>A0A9P5LB19_9HYPO</name>
<dbReference type="EMBL" id="JAANBB010000357">
    <property type="protein sequence ID" value="KAF7543578.1"/>
    <property type="molecule type" value="Genomic_DNA"/>
</dbReference>
<organism evidence="2 3">
    <name type="scientific">Cylindrodendrum hubeiense</name>
    <dbReference type="NCBI Taxonomy" id="595255"/>
    <lineage>
        <taxon>Eukaryota</taxon>
        <taxon>Fungi</taxon>
        <taxon>Dikarya</taxon>
        <taxon>Ascomycota</taxon>
        <taxon>Pezizomycotina</taxon>
        <taxon>Sordariomycetes</taxon>
        <taxon>Hypocreomycetidae</taxon>
        <taxon>Hypocreales</taxon>
        <taxon>Nectriaceae</taxon>
        <taxon>Cylindrodendrum</taxon>
    </lineage>
</organism>
<reference evidence="2" key="1">
    <citation type="submission" date="2020-03" db="EMBL/GenBank/DDBJ databases">
        <title>Draft Genome Sequence of Cylindrodendrum hubeiense.</title>
        <authorList>
            <person name="Buettner E."/>
            <person name="Kellner H."/>
        </authorList>
    </citation>
    <scope>NUCLEOTIDE SEQUENCE</scope>
    <source>
        <strain evidence="2">IHI 201604</strain>
    </source>
</reference>
<evidence type="ECO:0000256" key="1">
    <source>
        <dbReference type="SAM" id="MobiDB-lite"/>
    </source>
</evidence>
<feature type="compositionally biased region" description="Pro residues" evidence="1">
    <location>
        <begin position="370"/>
        <end position="379"/>
    </location>
</feature>
<proteinExistence type="predicted"/>
<feature type="compositionally biased region" description="Low complexity" evidence="1">
    <location>
        <begin position="347"/>
        <end position="359"/>
    </location>
</feature>
<evidence type="ECO:0000313" key="2">
    <source>
        <dbReference type="EMBL" id="KAF7543578.1"/>
    </source>
</evidence>
<dbReference type="Proteomes" id="UP000722485">
    <property type="component" value="Unassembled WGS sequence"/>
</dbReference>
<protein>
    <submittedName>
        <fullName evidence="2">Uncharacterized protein</fullName>
    </submittedName>
</protein>
<gene>
    <name evidence="2" type="ORF">G7Z17_g10628</name>
</gene>